<evidence type="ECO:0000313" key="2">
    <source>
        <dbReference type="Proteomes" id="UP001372338"/>
    </source>
</evidence>
<comment type="caution">
    <text evidence="1">The sequence shown here is derived from an EMBL/GenBank/DDBJ whole genome shotgun (WGS) entry which is preliminary data.</text>
</comment>
<dbReference type="Proteomes" id="UP001372338">
    <property type="component" value="Unassembled WGS sequence"/>
</dbReference>
<organism evidence="1 2">
    <name type="scientific">Crotalaria pallida</name>
    <name type="common">Smooth rattlebox</name>
    <name type="synonym">Crotalaria striata</name>
    <dbReference type="NCBI Taxonomy" id="3830"/>
    <lineage>
        <taxon>Eukaryota</taxon>
        <taxon>Viridiplantae</taxon>
        <taxon>Streptophyta</taxon>
        <taxon>Embryophyta</taxon>
        <taxon>Tracheophyta</taxon>
        <taxon>Spermatophyta</taxon>
        <taxon>Magnoliopsida</taxon>
        <taxon>eudicotyledons</taxon>
        <taxon>Gunneridae</taxon>
        <taxon>Pentapetalae</taxon>
        <taxon>rosids</taxon>
        <taxon>fabids</taxon>
        <taxon>Fabales</taxon>
        <taxon>Fabaceae</taxon>
        <taxon>Papilionoideae</taxon>
        <taxon>50 kb inversion clade</taxon>
        <taxon>genistoids sensu lato</taxon>
        <taxon>core genistoids</taxon>
        <taxon>Crotalarieae</taxon>
        <taxon>Crotalaria</taxon>
    </lineage>
</organism>
<dbReference type="AlphaFoldDB" id="A0AAN9HRN7"/>
<protein>
    <submittedName>
        <fullName evidence="1">Uncharacterized protein</fullName>
    </submittedName>
</protein>
<keyword evidence="2" id="KW-1185">Reference proteome</keyword>
<proteinExistence type="predicted"/>
<dbReference type="EMBL" id="JAYWIO010000008">
    <property type="protein sequence ID" value="KAK7246719.1"/>
    <property type="molecule type" value="Genomic_DNA"/>
</dbReference>
<evidence type="ECO:0000313" key="1">
    <source>
        <dbReference type="EMBL" id="KAK7246719.1"/>
    </source>
</evidence>
<accession>A0AAN9HRN7</accession>
<name>A0AAN9HRN7_CROPI</name>
<gene>
    <name evidence="1" type="ORF">RIF29_41589</name>
</gene>
<sequence length="94" mass="10549">MSFVAKGDIIAGEVRERVLLAHISALEVELFTDSAQSFSIGNILTYMPQMIYTQQSIELVVVHDQHSIRGLMFRVPLEPVTVVEDGYELLAYAH</sequence>
<reference evidence="1 2" key="1">
    <citation type="submission" date="2024-01" db="EMBL/GenBank/DDBJ databases">
        <title>The genomes of 5 underutilized Papilionoideae crops provide insights into root nodulation and disease resistanc.</title>
        <authorList>
            <person name="Yuan L."/>
        </authorList>
    </citation>
    <scope>NUCLEOTIDE SEQUENCE [LARGE SCALE GENOMIC DNA]</scope>
    <source>
        <strain evidence="1">ZHUSHIDOU_FW_LH</strain>
        <tissue evidence="1">Leaf</tissue>
    </source>
</reference>